<dbReference type="Pfam" id="PF26061">
    <property type="entry name" value="DUF8021"/>
    <property type="match status" value="2"/>
</dbReference>
<dbReference type="EMBL" id="AZHD01000017">
    <property type="protein sequence ID" value="OAA56312.1"/>
    <property type="molecule type" value="Genomic_DNA"/>
</dbReference>
<dbReference type="AlphaFoldDB" id="A0A167P5I0"/>
<evidence type="ECO:0000313" key="5">
    <source>
        <dbReference type="Proteomes" id="UP000076874"/>
    </source>
</evidence>
<dbReference type="OrthoDB" id="5229624at2759"/>
<feature type="region of interest" description="Disordered" evidence="1">
    <location>
        <begin position="366"/>
        <end position="385"/>
    </location>
</feature>
<evidence type="ECO:0000256" key="2">
    <source>
        <dbReference type="SAM" id="SignalP"/>
    </source>
</evidence>
<feature type="signal peptide" evidence="2">
    <location>
        <begin position="1"/>
        <end position="21"/>
    </location>
</feature>
<accession>A0A167P5I0</accession>
<protein>
    <recommendedName>
        <fullName evidence="3">DUF8021 domain-containing protein</fullName>
    </recommendedName>
</protein>
<gene>
    <name evidence="4" type="ORF">SPI_07923</name>
</gene>
<keyword evidence="2" id="KW-0732">Signal</keyword>
<feature type="chain" id="PRO_5007891021" description="DUF8021 domain-containing protein" evidence="2">
    <location>
        <begin position="22"/>
        <end position="712"/>
    </location>
</feature>
<feature type="domain" description="DUF8021" evidence="3">
    <location>
        <begin position="191"/>
        <end position="339"/>
    </location>
</feature>
<evidence type="ECO:0000313" key="4">
    <source>
        <dbReference type="EMBL" id="OAA56312.1"/>
    </source>
</evidence>
<dbReference type="InterPro" id="IPR058334">
    <property type="entry name" value="DUF8021"/>
</dbReference>
<feature type="domain" description="DUF8021" evidence="3">
    <location>
        <begin position="574"/>
        <end position="693"/>
    </location>
</feature>
<evidence type="ECO:0000256" key="1">
    <source>
        <dbReference type="SAM" id="MobiDB-lite"/>
    </source>
</evidence>
<keyword evidence="5" id="KW-1185">Reference proteome</keyword>
<dbReference type="Proteomes" id="UP000076874">
    <property type="component" value="Unassembled WGS sequence"/>
</dbReference>
<sequence>MLRHSFVAAWTVLALAGPVAAAATETATATATRSCDRACLEGVLDNYLAALAAHNTSRLPTTPDVLYVENDQILPLGTGAWRTAGSPGRYRHVFADPPRGQVGAITTLTENGVRIIYVVRLGVDLAPGANKNTNNDNINTRTSAADAGTNTSLPLVREIETQLTRDPVGAALYENMTRPEAVWLTDVAPAQRLPRATLVHVANQYYSGMERNDPHGNYSFFDRDCNRLEDAVQTTNQRTGAAYGHSNDTVFASLGCAAQFQTGFLGFVTRIRARRFPVVDEARQAVLAMTTLDHNGTVRVLPDVNGVLAPIPPYFDVPRSLQAAEAFRLRTDKLYRIEMTLTEVPYRMRSPFLAADDVRYVPSNNASTKGVNGSASASAAAPPTPFPQPCDRACLRAVTDRVLHAMLAHDAASLPLGAGAQYSENGQFLEWDNGLWETLQEVTWPGYATTKEKTVAARSTGATNGTSFNTAYGAVALADPTTRTAGYWGLSREQTTPGVLALRIQLDVAGRITTVEAVDVRAESTGARGGTMTLMRPPLPVEWQGNPIAPLDAAFTVAANAPNAPNATIPSTLLDTYLTGWANHDSTGVPFAPGCVRRDNGQQQNQTCADQLRGRGPAPNGLFQRTTAVRDRRVLAADAQQGLVMAVAMVDNPAIARNTTATLPPTERVPGTYMVPQLLKVDSAGRIARVEGMVKWMPYGYTSAWAADRVTG</sequence>
<evidence type="ECO:0000259" key="3">
    <source>
        <dbReference type="Pfam" id="PF26061"/>
    </source>
</evidence>
<proteinExistence type="predicted"/>
<name>A0A167P5I0_9HYPO</name>
<comment type="caution">
    <text evidence="4">The sequence shown here is derived from an EMBL/GenBank/DDBJ whole genome shotgun (WGS) entry which is preliminary data.</text>
</comment>
<reference evidence="4 5" key="1">
    <citation type="journal article" date="2016" name="Genome Biol. Evol.">
        <title>Divergent and convergent evolution of fungal pathogenicity.</title>
        <authorList>
            <person name="Shang Y."/>
            <person name="Xiao G."/>
            <person name="Zheng P."/>
            <person name="Cen K."/>
            <person name="Zhan S."/>
            <person name="Wang C."/>
        </authorList>
    </citation>
    <scope>NUCLEOTIDE SEQUENCE [LARGE SCALE GENOMIC DNA]</scope>
    <source>
        <strain evidence="4 5">RCEF 264</strain>
    </source>
</reference>
<organism evidence="4 5">
    <name type="scientific">Niveomyces insectorum RCEF 264</name>
    <dbReference type="NCBI Taxonomy" id="1081102"/>
    <lineage>
        <taxon>Eukaryota</taxon>
        <taxon>Fungi</taxon>
        <taxon>Dikarya</taxon>
        <taxon>Ascomycota</taxon>
        <taxon>Pezizomycotina</taxon>
        <taxon>Sordariomycetes</taxon>
        <taxon>Hypocreomycetidae</taxon>
        <taxon>Hypocreales</taxon>
        <taxon>Cordycipitaceae</taxon>
        <taxon>Niveomyces</taxon>
    </lineage>
</organism>